<feature type="transmembrane region" description="Helical" evidence="1">
    <location>
        <begin position="99"/>
        <end position="120"/>
    </location>
</feature>
<name>A0A089MU66_PAEBO</name>
<dbReference type="OrthoDB" id="2624090at2"/>
<sequence>MKFKILLISILTLVILGVAGNYRWEYRESDEVFSYKYDRWAKQLWAEFTPEIGTNDIIDIPLVYGDKLTTEGLEPYLMKMGVSGEIVKIWVHRTRLSDVYIGALIANTAMIVLICLNIIIGKKR</sequence>
<organism evidence="2 3">
    <name type="scientific">Paenibacillus borealis</name>
    <dbReference type="NCBI Taxonomy" id="160799"/>
    <lineage>
        <taxon>Bacteria</taxon>
        <taxon>Bacillati</taxon>
        <taxon>Bacillota</taxon>
        <taxon>Bacilli</taxon>
        <taxon>Bacillales</taxon>
        <taxon>Paenibacillaceae</taxon>
        <taxon>Paenibacillus</taxon>
    </lineage>
</organism>
<dbReference type="RefSeq" id="WP_042216333.1">
    <property type="nucleotide sequence ID" value="NZ_CP009285.1"/>
</dbReference>
<accession>A0A089MU66</accession>
<evidence type="ECO:0000313" key="2">
    <source>
        <dbReference type="EMBL" id="AIQ59994.1"/>
    </source>
</evidence>
<dbReference type="Proteomes" id="UP000029518">
    <property type="component" value="Chromosome"/>
</dbReference>
<keyword evidence="1" id="KW-1133">Transmembrane helix</keyword>
<evidence type="ECO:0000256" key="1">
    <source>
        <dbReference type="SAM" id="Phobius"/>
    </source>
</evidence>
<keyword evidence="3" id="KW-1185">Reference proteome</keyword>
<dbReference type="EMBL" id="CP009285">
    <property type="protein sequence ID" value="AIQ59994.1"/>
    <property type="molecule type" value="Genomic_DNA"/>
</dbReference>
<protein>
    <submittedName>
        <fullName evidence="2">Uncharacterized protein</fullName>
    </submittedName>
</protein>
<dbReference type="AlphaFoldDB" id="A0A089MU66"/>
<gene>
    <name evidence="2" type="ORF">PBOR_25875</name>
</gene>
<evidence type="ECO:0000313" key="3">
    <source>
        <dbReference type="Proteomes" id="UP000029518"/>
    </source>
</evidence>
<dbReference type="HOGENOM" id="CLU_2001598_0_0_9"/>
<keyword evidence="1" id="KW-0472">Membrane</keyword>
<keyword evidence="1" id="KW-0812">Transmembrane</keyword>
<reference evidence="2" key="1">
    <citation type="submission" date="2014-08" db="EMBL/GenBank/DDBJ databases">
        <title>Comparative genomics of the Paenibacillus odorifer group.</title>
        <authorList>
            <person name="den Bakker H.C."/>
            <person name="Tsai Y.-C.Y.-C."/>
            <person name="Martin N."/>
            <person name="Korlach J."/>
            <person name="Wiedmann M."/>
        </authorList>
    </citation>
    <scope>NUCLEOTIDE SEQUENCE [LARGE SCALE GENOMIC DNA]</scope>
    <source>
        <strain evidence="2">DSM 13188</strain>
    </source>
</reference>
<proteinExistence type="predicted"/>
<dbReference type="KEGG" id="pbd:PBOR_25875"/>